<feature type="non-terminal residue" evidence="2">
    <location>
        <position position="106"/>
    </location>
</feature>
<dbReference type="EMBL" id="CATNWA010017922">
    <property type="protein sequence ID" value="CAI9604064.1"/>
    <property type="molecule type" value="Genomic_DNA"/>
</dbReference>
<name>A0ABN9G401_9NEOB</name>
<gene>
    <name evidence="2" type="ORF">SPARVUS_LOCUS13413897</name>
</gene>
<sequence>MSIGLEANSTSQDHKLHHATKPLEILRNMHLRCTLRKQRFQDVRSRYRSDRDMLHRLFVCIAGVADQLQTNFASDLRVILKTVFDAVSSRQQQDTERTAEDASRLP</sequence>
<proteinExistence type="predicted"/>
<comment type="caution">
    <text evidence="2">The sequence shown here is derived from an EMBL/GenBank/DDBJ whole genome shotgun (WGS) entry which is preliminary data.</text>
</comment>
<organism evidence="2 3">
    <name type="scientific">Staurois parvus</name>
    <dbReference type="NCBI Taxonomy" id="386267"/>
    <lineage>
        <taxon>Eukaryota</taxon>
        <taxon>Metazoa</taxon>
        <taxon>Chordata</taxon>
        <taxon>Craniata</taxon>
        <taxon>Vertebrata</taxon>
        <taxon>Euteleostomi</taxon>
        <taxon>Amphibia</taxon>
        <taxon>Batrachia</taxon>
        <taxon>Anura</taxon>
        <taxon>Neobatrachia</taxon>
        <taxon>Ranoidea</taxon>
        <taxon>Ranidae</taxon>
        <taxon>Staurois</taxon>
    </lineage>
</organism>
<dbReference type="Proteomes" id="UP001162483">
    <property type="component" value="Unassembled WGS sequence"/>
</dbReference>
<dbReference type="InterPro" id="IPR051118">
    <property type="entry name" value="LST-2"/>
</dbReference>
<dbReference type="PANTHER" id="PTHR46465">
    <property type="entry name" value="LATERAL SIGNALING TARGET PROTEIN 2 HOMOLOG"/>
    <property type="match status" value="1"/>
</dbReference>
<dbReference type="PANTHER" id="PTHR46465:SF4">
    <property type="entry name" value="FYVE-TYPE DOMAIN-CONTAINING PROTEIN"/>
    <property type="match status" value="1"/>
</dbReference>
<evidence type="ECO:0000256" key="1">
    <source>
        <dbReference type="SAM" id="MobiDB-lite"/>
    </source>
</evidence>
<feature type="compositionally biased region" description="Basic and acidic residues" evidence="1">
    <location>
        <begin position="93"/>
        <end position="106"/>
    </location>
</feature>
<protein>
    <submittedName>
        <fullName evidence="2">Uncharacterized protein</fullName>
    </submittedName>
</protein>
<evidence type="ECO:0000313" key="3">
    <source>
        <dbReference type="Proteomes" id="UP001162483"/>
    </source>
</evidence>
<keyword evidence="3" id="KW-1185">Reference proteome</keyword>
<reference evidence="2" key="1">
    <citation type="submission" date="2023-05" db="EMBL/GenBank/DDBJ databases">
        <authorList>
            <person name="Stuckert A."/>
        </authorList>
    </citation>
    <scope>NUCLEOTIDE SEQUENCE</scope>
</reference>
<feature type="region of interest" description="Disordered" evidence="1">
    <location>
        <begin position="87"/>
        <end position="106"/>
    </location>
</feature>
<evidence type="ECO:0000313" key="2">
    <source>
        <dbReference type="EMBL" id="CAI9604064.1"/>
    </source>
</evidence>
<accession>A0ABN9G401</accession>